<comment type="caution">
    <text evidence="1">The sequence shown here is derived from an EMBL/GenBank/DDBJ whole genome shotgun (WGS) entry which is preliminary data.</text>
</comment>
<reference evidence="1" key="1">
    <citation type="journal article" date="2017" name="Gigascience">
        <title>The first near-complete assembly of the hexaploid bread wheat genome, Triticum aestivum.</title>
        <authorList>
            <person name="Zimin A.V."/>
            <person name="Puiu D."/>
            <person name="Hall R."/>
            <person name="Kingan S."/>
            <person name="Clavijo B.J."/>
            <person name="Salzberg S.L."/>
        </authorList>
    </citation>
    <scope>NUCLEOTIDE SEQUENCE</scope>
    <source>
        <tissue evidence="1">Leaf</tissue>
    </source>
</reference>
<dbReference type="EMBL" id="CM022222">
    <property type="protein sequence ID" value="KAF7055352.1"/>
    <property type="molecule type" value="Genomic_DNA"/>
</dbReference>
<organism evidence="1">
    <name type="scientific">Triticum aestivum</name>
    <name type="common">Wheat</name>
    <dbReference type="NCBI Taxonomy" id="4565"/>
    <lineage>
        <taxon>Eukaryota</taxon>
        <taxon>Viridiplantae</taxon>
        <taxon>Streptophyta</taxon>
        <taxon>Embryophyta</taxon>
        <taxon>Tracheophyta</taxon>
        <taxon>Spermatophyta</taxon>
        <taxon>Magnoliopsida</taxon>
        <taxon>Liliopsida</taxon>
        <taxon>Poales</taxon>
        <taxon>Poaceae</taxon>
        <taxon>BOP clade</taxon>
        <taxon>Pooideae</taxon>
        <taxon>Triticodae</taxon>
        <taxon>Triticeae</taxon>
        <taxon>Triticinae</taxon>
        <taxon>Triticum</taxon>
    </lineage>
</organism>
<protein>
    <submittedName>
        <fullName evidence="1">Uncharacterized protein</fullName>
    </submittedName>
</protein>
<evidence type="ECO:0000313" key="1">
    <source>
        <dbReference type="EMBL" id="KAF7055352.1"/>
    </source>
</evidence>
<dbReference type="Proteomes" id="UP000815260">
    <property type="component" value="Chromosome 4D"/>
</dbReference>
<gene>
    <name evidence="1" type="ORF">CFC21_062891</name>
</gene>
<sequence length="62" mass="6781">MAAAAGWLRRAASAAALPRLPSGITLTPSLPPLLSPRLSRCAPRPWRRHRPCYGTHGRPQEE</sequence>
<reference evidence="1" key="2">
    <citation type="submission" date="2020-03" db="EMBL/GenBank/DDBJ databases">
        <title>The second near-complete assembly of the hexaploid bread wheat (Triticum aestivum) genome.</title>
        <authorList>
            <person name="Zimin A.V."/>
            <person name="Puiu D."/>
            <person name="Shumante A."/>
            <person name="Alonge M."/>
            <person name="Salzberg S.L."/>
        </authorList>
    </citation>
    <scope>NUCLEOTIDE SEQUENCE</scope>
    <source>
        <tissue evidence="1">Leaf</tissue>
    </source>
</reference>
<proteinExistence type="predicted"/>
<name>A0A9R1GZ62_WHEAT</name>
<feature type="non-terminal residue" evidence="1">
    <location>
        <position position="62"/>
    </location>
</feature>
<dbReference type="AlphaFoldDB" id="A0A9R1GZ62"/>
<accession>A0A9R1GZ62</accession>